<organism evidence="1 2">
    <name type="scientific">Trema orientale</name>
    <name type="common">Charcoal tree</name>
    <name type="synonym">Celtis orientalis</name>
    <dbReference type="NCBI Taxonomy" id="63057"/>
    <lineage>
        <taxon>Eukaryota</taxon>
        <taxon>Viridiplantae</taxon>
        <taxon>Streptophyta</taxon>
        <taxon>Embryophyta</taxon>
        <taxon>Tracheophyta</taxon>
        <taxon>Spermatophyta</taxon>
        <taxon>Magnoliopsida</taxon>
        <taxon>eudicotyledons</taxon>
        <taxon>Gunneridae</taxon>
        <taxon>Pentapetalae</taxon>
        <taxon>rosids</taxon>
        <taxon>fabids</taxon>
        <taxon>Rosales</taxon>
        <taxon>Cannabaceae</taxon>
        <taxon>Trema</taxon>
    </lineage>
</organism>
<evidence type="ECO:0008006" key="3">
    <source>
        <dbReference type="Google" id="ProtNLM"/>
    </source>
</evidence>
<reference evidence="2" key="1">
    <citation type="submission" date="2016-06" db="EMBL/GenBank/DDBJ databases">
        <title>Parallel loss of symbiosis genes in relatives of nitrogen-fixing non-legume Parasponia.</title>
        <authorList>
            <person name="Van Velzen R."/>
            <person name="Holmer R."/>
            <person name="Bu F."/>
            <person name="Rutten L."/>
            <person name="Van Zeijl A."/>
            <person name="Liu W."/>
            <person name="Santuari L."/>
            <person name="Cao Q."/>
            <person name="Sharma T."/>
            <person name="Shen D."/>
            <person name="Roswanjaya Y."/>
            <person name="Wardhani T."/>
            <person name="Kalhor M.S."/>
            <person name="Jansen J."/>
            <person name="Van den Hoogen J."/>
            <person name="Gungor B."/>
            <person name="Hartog M."/>
            <person name="Hontelez J."/>
            <person name="Verver J."/>
            <person name="Yang W.-C."/>
            <person name="Schijlen E."/>
            <person name="Repin R."/>
            <person name="Schilthuizen M."/>
            <person name="Schranz E."/>
            <person name="Heidstra R."/>
            <person name="Miyata K."/>
            <person name="Fedorova E."/>
            <person name="Kohlen W."/>
            <person name="Bisseling T."/>
            <person name="Smit S."/>
            <person name="Geurts R."/>
        </authorList>
    </citation>
    <scope>NUCLEOTIDE SEQUENCE [LARGE SCALE GENOMIC DNA]</scope>
    <source>
        <strain evidence="2">cv. RG33-2</strain>
    </source>
</reference>
<dbReference type="Proteomes" id="UP000237000">
    <property type="component" value="Unassembled WGS sequence"/>
</dbReference>
<evidence type="ECO:0000313" key="1">
    <source>
        <dbReference type="EMBL" id="PON93543.1"/>
    </source>
</evidence>
<comment type="caution">
    <text evidence="1">The sequence shown here is derived from an EMBL/GenBank/DDBJ whole genome shotgun (WGS) entry which is preliminary data.</text>
</comment>
<keyword evidence="2" id="KW-1185">Reference proteome</keyword>
<accession>A0A2P5F6W8</accession>
<name>A0A2P5F6W8_TREOI</name>
<sequence length="59" mass="6295">MNLDATIHPRGDGIGTDVIFQDHTGSVIAALSKKLNSHFSVEVAKVLLAINSRVSLIHS</sequence>
<dbReference type="AlphaFoldDB" id="A0A2P5F6W8"/>
<dbReference type="InParanoid" id="A0A2P5F6W8"/>
<gene>
    <name evidence="1" type="ORF">TorRG33x02_105270</name>
</gene>
<evidence type="ECO:0000313" key="2">
    <source>
        <dbReference type="Proteomes" id="UP000237000"/>
    </source>
</evidence>
<proteinExistence type="predicted"/>
<protein>
    <recommendedName>
        <fullName evidence="3">RNase H type-1 domain-containing protein</fullName>
    </recommendedName>
</protein>
<dbReference type="EMBL" id="JXTC01000057">
    <property type="protein sequence ID" value="PON93543.1"/>
    <property type="molecule type" value="Genomic_DNA"/>
</dbReference>